<feature type="domain" description="ABC transporter" evidence="13">
    <location>
        <begin position="84"/>
        <end position="324"/>
    </location>
</feature>
<evidence type="ECO:0000256" key="12">
    <source>
        <dbReference type="SAM" id="Phobius"/>
    </source>
</evidence>
<keyword evidence="8" id="KW-0067">ATP-binding</keyword>
<keyword evidence="10 12" id="KW-1133">Transmembrane helix</keyword>
<dbReference type="GO" id="GO:0034041">
    <property type="term" value="F:ABC-type sterol transporter activity"/>
    <property type="evidence" value="ECO:0007669"/>
    <property type="project" value="TreeGrafter"/>
</dbReference>
<evidence type="ECO:0000256" key="8">
    <source>
        <dbReference type="ARBA" id="ARBA00022840"/>
    </source>
</evidence>
<evidence type="ECO:0000313" key="15">
    <source>
        <dbReference type="Proteomes" id="UP000677803"/>
    </source>
</evidence>
<dbReference type="Pfam" id="PF01061">
    <property type="entry name" value="ABC2_membrane"/>
    <property type="match status" value="2"/>
</dbReference>
<comment type="caution">
    <text evidence="14">The sequence shown here is derived from an EMBL/GenBank/DDBJ whole genome shotgun (WGS) entry which is preliminary data.</text>
</comment>
<dbReference type="OrthoDB" id="66620at2759"/>
<feature type="transmembrane region" description="Helical" evidence="12">
    <location>
        <begin position="448"/>
        <end position="471"/>
    </location>
</feature>
<dbReference type="SMART" id="SM00382">
    <property type="entry name" value="AAA"/>
    <property type="match status" value="1"/>
</dbReference>
<evidence type="ECO:0000256" key="10">
    <source>
        <dbReference type="ARBA" id="ARBA00022989"/>
    </source>
</evidence>
<keyword evidence="11 12" id="KW-0472">Membrane</keyword>
<dbReference type="SUPFAM" id="SSF52540">
    <property type="entry name" value="P-loop containing nucleoside triphosphate hydrolases"/>
    <property type="match status" value="1"/>
</dbReference>
<dbReference type="InterPro" id="IPR050352">
    <property type="entry name" value="ABCG_transporters"/>
</dbReference>
<organism evidence="14 15">
    <name type="scientific">Menidia menidia</name>
    <name type="common">Atlantic silverside</name>
    <dbReference type="NCBI Taxonomy" id="238744"/>
    <lineage>
        <taxon>Eukaryota</taxon>
        <taxon>Metazoa</taxon>
        <taxon>Chordata</taxon>
        <taxon>Craniata</taxon>
        <taxon>Vertebrata</taxon>
        <taxon>Euteleostomi</taxon>
        <taxon>Actinopterygii</taxon>
        <taxon>Neopterygii</taxon>
        <taxon>Teleostei</taxon>
        <taxon>Neoteleostei</taxon>
        <taxon>Acanthomorphata</taxon>
        <taxon>Ovalentaria</taxon>
        <taxon>Atherinomorphae</taxon>
        <taxon>Atheriniformes</taxon>
        <taxon>Atherinopsidae</taxon>
        <taxon>Menidiinae</taxon>
        <taxon>Menidia</taxon>
    </lineage>
</organism>
<gene>
    <name evidence="14" type="ORF">MMEN_LOCUS18761</name>
</gene>
<dbReference type="InterPro" id="IPR003593">
    <property type="entry name" value="AAA+_ATPase"/>
</dbReference>
<dbReference type="InterPro" id="IPR003439">
    <property type="entry name" value="ABC_transporter-like_ATP-bd"/>
</dbReference>
<keyword evidence="4" id="KW-0813">Transport</keyword>
<evidence type="ECO:0000256" key="9">
    <source>
        <dbReference type="ARBA" id="ARBA00022967"/>
    </source>
</evidence>
<comment type="similarity">
    <text evidence="3">Belongs to the ABC transporter superfamily. ABCG family. Eye pigment precursor importer (TC 3.A.1.204) subfamily.</text>
</comment>
<dbReference type="GO" id="GO:0012505">
    <property type="term" value="C:endomembrane system"/>
    <property type="evidence" value="ECO:0007669"/>
    <property type="project" value="UniProtKB-SubCell"/>
</dbReference>
<sequence length="652" mass="72760">MFLLCFSNTTPTVKRVEMDNKALEPDSVSIPMEEVVMCNGGGQPLAPSQLQREPSILTHLKKVENQITDAQRFSHLPKRSAVDLEFINVSYTVQEGPCWRRRGFKALLKCLSGRFCNRELIGIMGPSGSGKSTLMNILAGYREAGMKGQILVNGKPRDLRTFRKMSCYIMQEDLLLPHLSVREAMMVSANLKLNETMGVKKELVNEILTALGLVDCAHTRTSSLSGGQCKRLAIAMELVNNPPVMFFDEPTSGLDSVSCYQVVSLMRSLAMGGRTIICTIHQPSAKLFEMFDKLYILSQGQCIYKGAVPSLIPYLKTLGLFCPTYHNPADFIIEVASGEYGDLNPVLFEAVQGGMCALEEKKSHCDTNGTSVCTTTCSMNVGNIERHTFATSTLTQFCILFKRTFITICRDQVLTHLRLMSHISIGVLIGLLYLNIGNDASKVLNNTGFLFFSMLFIMFGALMPTVLTFPLEMSVFLREHLNYWYSLKAYYLAKTMADIPFQPPEATRYLLFLALSISTALVAQSLGLLVGAASTSLQVATFVGPVTAIPVLLFSGFFVNFDTIPNYLQWSSYISYVRYSFEGVILSVYGMNRSELDCPTKVCKFQQPEEVLQLLDVEDAKLHVDFIVLGMFFVILRLATYLILRYKVKSER</sequence>
<dbReference type="GO" id="GO:0033344">
    <property type="term" value="P:cholesterol efflux"/>
    <property type="evidence" value="ECO:0007669"/>
    <property type="project" value="TreeGrafter"/>
</dbReference>
<dbReference type="PROSITE" id="PS50893">
    <property type="entry name" value="ABC_TRANSPORTER_2"/>
    <property type="match status" value="1"/>
</dbReference>
<evidence type="ECO:0000256" key="5">
    <source>
        <dbReference type="ARBA" id="ARBA00022475"/>
    </source>
</evidence>
<dbReference type="InterPro" id="IPR043926">
    <property type="entry name" value="ABCG_dom"/>
</dbReference>
<dbReference type="GO" id="GO:0016887">
    <property type="term" value="F:ATP hydrolysis activity"/>
    <property type="evidence" value="ECO:0007669"/>
    <property type="project" value="InterPro"/>
</dbReference>
<evidence type="ECO:0000256" key="1">
    <source>
        <dbReference type="ARBA" id="ARBA00004127"/>
    </source>
</evidence>
<evidence type="ECO:0000256" key="2">
    <source>
        <dbReference type="ARBA" id="ARBA00004236"/>
    </source>
</evidence>
<comment type="subcellular location">
    <subcellularLocation>
        <location evidence="2">Cell membrane</location>
    </subcellularLocation>
    <subcellularLocation>
        <location evidence="1">Endomembrane system</location>
        <topology evidence="1">Multi-pass membrane protein</topology>
    </subcellularLocation>
</comment>
<evidence type="ECO:0000256" key="4">
    <source>
        <dbReference type="ARBA" id="ARBA00022448"/>
    </source>
</evidence>
<evidence type="ECO:0000256" key="3">
    <source>
        <dbReference type="ARBA" id="ARBA00005814"/>
    </source>
</evidence>
<dbReference type="InterPro" id="IPR013525">
    <property type="entry name" value="ABC2_TM"/>
</dbReference>
<feature type="transmembrane region" description="Helical" evidence="12">
    <location>
        <begin position="419"/>
        <end position="436"/>
    </location>
</feature>
<dbReference type="Proteomes" id="UP000677803">
    <property type="component" value="Unassembled WGS sequence"/>
</dbReference>
<evidence type="ECO:0000256" key="7">
    <source>
        <dbReference type="ARBA" id="ARBA00022741"/>
    </source>
</evidence>
<dbReference type="Gene3D" id="3.40.50.300">
    <property type="entry name" value="P-loop containing nucleotide triphosphate hydrolases"/>
    <property type="match status" value="1"/>
</dbReference>
<dbReference type="GO" id="GO:0042632">
    <property type="term" value="P:cholesterol homeostasis"/>
    <property type="evidence" value="ECO:0007669"/>
    <property type="project" value="TreeGrafter"/>
</dbReference>
<dbReference type="AlphaFoldDB" id="A0A8S4BSE2"/>
<dbReference type="PROSITE" id="PS00211">
    <property type="entry name" value="ABC_TRANSPORTER_1"/>
    <property type="match status" value="1"/>
</dbReference>
<feature type="transmembrane region" description="Helical" evidence="12">
    <location>
        <begin position="626"/>
        <end position="644"/>
    </location>
</feature>
<dbReference type="PANTHER" id="PTHR48041">
    <property type="entry name" value="ABC TRANSPORTER G FAMILY MEMBER 28"/>
    <property type="match status" value="1"/>
</dbReference>
<dbReference type="InterPro" id="IPR017871">
    <property type="entry name" value="ABC_transporter-like_CS"/>
</dbReference>
<feature type="transmembrane region" description="Helical" evidence="12">
    <location>
        <begin position="539"/>
        <end position="561"/>
    </location>
</feature>
<evidence type="ECO:0000259" key="13">
    <source>
        <dbReference type="PROSITE" id="PS50893"/>
    </source>
</evidence>
<reference evidence="14" key="1">
    <citation type="submission" date="2021-05" db="EMBL/GenBank/DDBJ databases">
        <authorList>
            <person name="Tigano A."/>
        </authorList>
    </citation>
    <scope>NUCLEOTIDE SEQUENCE</scope>
</reference>
<keyword evidence="6 12" id="KW-0812">Transmembrane</keyword>
<evidence type="ECO:0000256" key="11">
    <source>
        <dbReference type="ARBA" id="ARBA00023136"/>
    </source>
</evidence>
<dbReference type="CDD" id="cd03213">
    <property type="entry name" value="ABCG_EPDR"/>
    <property type="match status" value="1"/>
</dbReference>
<dbReference type="Pfam" id="PF00005">
    <property type="entry name" value="ABC_tran"/>
    <property type="match status" value="1"/>
</dbReference>
<dbReference type="InterPro" id="IPR027417">
    <property type="entry name" value="P-loop_NTPase"/>
</dbReference>
<dbReference type="Pfam" id="PF19055">
    <property type="entry name" value="ABC2_membrane_7"/>
    <property type="match status" value="1"/>
</dbReference>
<keyword evidence="5" id="KW-1003">Cell membrane</keyword>
<accession>A0A8S4BSE2</accession>
<evidence type="ECO:0000313" key="14">
    <source>
        <dbReference type="EMBL" id="CAG6007417.1"/>
    </source>
</evidence>
<dbReference type="EMBL" id="CAJRST010037777">
    <property type="protein sequence ID" value="CAG6007417.1"/>
    <property type="molecule type" value="Genomic_DNA"/>
</dbReference>
<keyword evidence="9" id="KW-1278">Translocase</keyword>
<dbReference type="PANTHER" id="PTHR48041:SF75">
    <property type="entry name" value="ATP-BINDING CASSETTE SUB-FAMILY G MEMBER 4"/>
    <property type="match status" value="1"/>
</dbReference>
<dbReference type="GO" id="GO:0005886">
    <property type="term" value="C:plasma membrane"/>
    <property type="evidence" value="ECO:0007669"/>
    <property type="project" value="UniProtKB-SubCell"/>
</dbReference>
<evidence type="ECO:0000256" key="6">
    <source>
        <dbReference type="ARBA" id="ARBA00022692"/>
    </source>
</evidence>
<name>A0A8S4BSE2_9TELE</name>
<keyword evidence="7" id="KW-0547">Nucleotide-binding</keyword>
<dbReference type="GO" id="GO:0005524">
    <property type="term" value="F:ATP binding"/>
    <property type="evidence" value="ECO:0007669"/>
    <property type="project" value="UniProtKB-KW"/>
</dbReference>
<proteinExistence type="inferred from homology"/>
<keyword evidence="15" id="KW-1185">Reference proteome</keyword>
<dbReference type="FunFam" id="3.40.50.300:FF:000267">
    <property type="entry name" value="ATP-binding cassette, sub-family G (WHITE), member 1"/>
    <property type="match status" value="1"/>
</dbReference>
<feature type="transmembrane region" description="Helical" evidence="12">
    <location>
        <begin position="509"/>
        <end position="532"/>
    </location>
</feature>
<protein>
    <submittedName>
        <fullName evidence="14">(Atlantic silverside) hypothetical protein</fullName>
    </submittedName>
</protein>